<evidence type="ECO:0000256" key="1">
    <source>
        <dbReference type="SAM" id="SignalP"/>
    </source>
</evidence>
<dbReference type="PROSITE" id="PS51318">
    <property type="entry name" value="TAT"/>
    <property type="match status" value="1"/>
</dbReference>
<organism evidence="2 3">
    <name type="scientific">Actinomadura algeriensis</name>
    <dbReference type="NCBI Taxonomy" id="1679523"/>
    <lineage>
        <taxon>Bacteria</taxon>
        <taxon>Bacillati</taxon>
        <taxon>Actinomycetota</taxon>
        <taxon>Actinomycetes</taxon>
        <taxon>Streptosporangiales</taxon>
        <taxon>Thermomonosporaceae</taxon>
        <taxon>Actinomadura</taxon>
    </lineage>
</organism>
<reference evidence="2 3" key="1">
    <citation type="submission" date="2020-10" db="EMBL/GenBank/DDBJ databases">
        <title>Sequencing the genomes of 1000 actinobacteria strains.</title>
        <authorList>
            <person name="Klenk H.-P."/>
        </authorList>
    </citation>
    <scope>NUCLEOTIDE SEQUENCE [LARGE SCALE GENOMIC DNA]</scope>
    <source>
        <strain evidence="2 3">DSM 46744</strain>
    </source>
</reference>
<name>A0ABR9JJG3_9ACTN</name>
<evidence type="ECO:0000313" key="2">
    <source>
        <dbReference type="EMBL" id="MBE1530693.1"/>
    </source>
</evidence>
<dbReference type="EMBL" id="JADBDZ010000001">
    <property type="protein sequence ID" value="MBE1530693.1"/>
    <property type="molecule type" value="Genomic_DNA"/>
</dbReference>
<keyword evidence="3" id="KW-1185">Reference proteome</keyword>
<dbReference type="Proteomes" id="UP000627838">
    <property type="component" value="Unassembled WGS sequence"/>
</dbReference>
<sequence length="345" mass="35057">MSHMTINRRAGLGAAAVALALPAAFAAAPSAAADTTPEVASTSVSPAVIPAGGQALQTVRLTAPAPAGGLGVEVISVGFADGNYQYSTDGGHVRVPEGETSVTFPIRLEAYEDETVVPLVARRHGVSARTDVTVRPLDWREQTVTNVDLDVPGDAKAVVAGTKVTGSVELAAPAGAGGTSVDLRVAHVSGLPGSPTPKIPRYAVVPAGSTRGTFTMEYPAVPVSGIGITDVAADLGHSPMRVAPLLVPKQYTVGVVRELRAGARNNIGAVGLGNRWHPFGAVIELTSHTPGVTVPAKVEIPADEAGENFDIRVDESVPAGTKVKISAKWVLSTAGTVATEAVVAG</sequence>
<accession>A0ABR9JJG3</accession>
<proteinExistence type="predicted"/>
<feature type="chain" id="PRO_5045165277" evidence="1">
    <location>
        <begin position="27"/>
        <end position="345"/>
    </location>
</feature>
<protein>
    <submittedName>
        <fullName evidence="2">Uncharacterized protein</fullName>
    </submittedName>
</protein>
<feature type="signal peptide" evidence="1">
    <location>
        <begin position="1"/>
        <end position="26"/>
    </location>
</feature>
<gene>
    <name evidence="2" type="ORF">H4W34_000526</name>
</gene>
<dbReference type="InterPro" id="IPR006311">
    <property type="entry name" value="TAT_signal"/>
</dbReference>
<comment type="caution">
    <text evidence="2">The sequence shown here is derived from an EMBL/GenBank/DDBJ whole genome shotgun (WGS) entry which is preliminary data.</text>
</comment>
<dbReference type="RefSeq" id="WP_192757671.1">
    <property type="nucleotide sequence ID" value="NZ_JADBDZ010000001.1"/>
</dbReference>
<evidence type="ECO:0000313" key="3">
    <source>
        <dbReference type="Proteomes" id="UP000627838"/>
    </source>
</evidence>
<keyword evidence="1" id="KW-0732">Signal</keyword>